<feature type="domain" description="Cytochrome oxidase subunit II copper A binding" evidence="13">
    <location>
        <begin position="178"/>
        <end position="347"/>
    </location>
</feature>
<dbReference type="Pfam" id="PF02790">
    <property type="entry name" value="COX2_TM"/>
    <property type="match status" value="1"/>
</dbReference>
<comment type="similarity">
    <text evidence="2 10">Belongs to the cytochrome c oxidase subunit 2 family.</text>
</comment>
<dbReference type="InterPro" id="IPR011759">
    <property type="entry name" value="Cyt_c_oxidase_su2_TM_dom"/>
</dbReference>
<evidence type="ECO:0000256" key="9">
    <source>
        <dbReference type="ARBA" id="ARBA00023136"/>
    </source>
</evidence>
<keyword evidence="8 12" id="KW-1133">Transmembrane helix</keyword>
<dbReference type="AlphaFoldDB" id="A0A2D0N9F7"/>
<evidence type="ECO:0000256" key="5">
    <source>
        <dbReference type="ARBA" id="ARBA00022692"/>
    </source>
</evidence>
<dbReference type="PROSITE" id="PS50999">
    <property type="entry name" value="COX2_TM"/>
    <property type="match status" value="1"/>
</dbReference>
<dbReference type="InterPro" id="IPR002429">
    <property type="entry name" value="CcO_II-like_C"/>
</dbReference>
<evidence type="ECO:0000256" key="12">
    <source>
        <dbReference type="SAM" id="Phobius"/>
    </source>
</evidence>
<dbReference type="SUPFAM" id="SSF49503">
    <property type="entry name" value="Cupredoxins"/>
    <property type="match status" value="1"/>
</dbReference>
<evidence type="ECO:0000256" key="2">
    <source>
        <dbReference type="ARBA" id="ARBA00007866"/>
    </source>
</evidence>
<keyword evidence="3 10" id="KW-0813">Transport</keyword>
<evidence type="ECO:0000259" key="14">
    <source>
        <dbReference type="PROSITE" id="PS50999"/>
    </source>
</evidence>
<dbReference type="PANTHER" id="PTHR22888:SF9">
    <property type="entry name" value="CYTOCHROME C OXIDASE SUBUNIT 2"/>
    <property type="match status" value="1"/>
</dbReference>
<comment type="subcellular location">
    <subcellularLocation>
        <location evidence="10">Cell membrane</location>
        <topology evidence="10">Multi-pass membrane protein</topology>
    </subcellularLocation>
    <subcellularLocation>
        <location evidence="1">Membrane</location>
        <topology evidence="1">Multi-pass membrane protein</topology>
    </subcellularLocation>
</comment>
<keyword evidence="11" id="KW-0186">Copper</keyword>
<evidence type="ECO:0000256" key="10">
    <source>
        <dbReference type="RuleBase" id="RU000456"/>
    </source>
</evidence>
<comment type="function">
    <text evidence="11">Subunits I and II form the functional core of the enzyme complex. Electrons originating in cytochrome c are transferred via heme a and Cu(A) to the binuclear center formed by heme a3 and Cu(B).</text>
</comment>
<dbReference type="OrthoDB" id="9781261at2"/>
<evidence type="ECO:0000256" key="3">
    <source>
        <dbReference type="ARBA" id="ARBA00022448"/>
    </source>
</evidence>
<dbReference type="Gene3D" id="1.10.287.90">
    <property type="match status" value="1"/>
</dbReference>
<dbReference type="PANTHER" id="PTHR22888">
    <property type="entry name" value="CYTOCHROME C OXIDASE, SUBUNIT II"/>
    <property type="match status" value="1"/>
</dbReference>
<organism evidence="15 16">
    <name type="scientific">Flavilitoribacter nigricans (strain ATCC 23147 / DSM 23189 / NBRC 102662 / NCIMB 1420 / SS-2)</name>
    <name type="common">Lewinella nigricans</name>
    <dbReference type="NCBI Taxonomy" id="1122177"/>
    <lineage>
        <taxon>Bacteria</taxon>
        <taxon>Pseudomonadati</taxon>
        <taxon>Bacteroidota</taxon>
        <taxon>Saprospiria</taxon>
        <taxon>Saprospirales</taxon>
        <taxon>Lewinellaceae</taxon>
        <taxon>Flavilitoribacter</taxon>
    </lineage>
</organism>
<dbReference type="GO" id="GO:0042773">
    <property type="term" value="P:ATP synthesis coupled electron transport"/>
    <property type="evidence" value="ECO:0007669"/>
    <property type="project" value="TreeGrafter"/>
</dbReference>
<dbReference type="InterPro" id="IPR008972">
    <property type="entry name" value="Cupredoxin"/>
</dbReference>
<gene>
    <name evidence="15" type="ORF">CRP01_18430</name>
</gene>
<reference evidence="15 16" key="1">
    <citation type="submission" date="2017-10" db="EMBL/GenBank/DDBJ databases">
        <title>The draft genome sequence of Lewinella nigricans NBRC 102662.</title>
        <authorList>
            <person name="Wang K."/>
        </authorList>
    </citation>
    <scope>NUCLEOTIDE SEQUENCE [LARGE SCALE GENOMIC DNA]</scope>
    <source>
        <strain evidence="15 16">NBRC 102662</strain>
    </source>
</reference>
<keyword evidence="16" id="KW-1185">Reference proteome</keyword>
<evidence type="ECO:0000256" key="11">
    <source>
        <dbReference type="RuleBase" id="RU004024"/>
    </source>
</evidence>
<dbReference type="EMBL" id="PDUD01000023">
    <property type="protein sequence ID" value="PHN05006.1"/>
    <property type="molecule type" value="Genomic_DNA"/>
</dbReference>
<dbReference type="GO" id="GO:0005507">
    <property type="term" value="F:copper ion binding"/>
    <property type="evidence" value="ECO:0007669"/>
    <property type="project" value="InterPro"/>
</dbReference>
<sequence length="411" mass="46276">MTAILAILCVLLIGIVVVQIGKVTELAAKIRGEEEVEEGTNRRQSGYLMVFMVAFLIFTVVSALYYRNYMLGYGPHESASEHGGSLDSLFNTTLFFTGIVFIITQIALFYFAWKYRAEKGRASLYMPHDNKLEVIWTIIPAVVMTFLVVGGLDAWNEVMADIPEDAQAVLIPTTEDKSEFLEIEATGYQFAWDIRYPGADGLLGTKNFRMITGTNPLGQDWSDEKNHDDFMTNEIVLPKNRWVRVRITAKDVLHNFYLPHFRVKMDAIPGLPTYFVFKPTKTTEEYREQLSTVAEYQVPDPNDPEKMLWETFGYELACAELCGKGHFSMRRAVRIVEEAEYAAWARGQSPLYDSVRGTDDDPFQEENAATMEAEDVIEAPIDSLTLPIDSLTAPIDSIGMAEPTDTTGSTE</sequence>
<keyword evidence="11" id="KW-0479">Metal-binding</keyword>
<evidence type="ECO:0000259" key="13">
    <source>
        <dbReference type="PROSITE" id="PS50857"/>
    </source>
</evidence>
<keyword evidence="6" id="KW-1278">Translocase</keyword>
<dbReference type="InterPro" id="IPR045187">
    <property type="entry name" value="CcO_II"/>
</dbReference>
<dbReference type="GO" id="GO:0004129">
    <property type="term" value="F:cytochrome-c oxidase activity"/>
    <property type="evidence" value="ECO:0007669"/>
    <property type="project" value="UniProtKB-EC"/>
</dbReference>
<feature type="transmembrane region" description="Helical" evidence="12">
    <location>
        <begin position="6"/>
        <end position="24"/>
    </location>
</feature>
<evidence type="ECO:0000313" key="16">
    <source>
        <dbReference type="Proteomes" id="UP000223913"/>
    </source>
</evidence>
<evidence type="ECO:0000313" key="15">
    <source>
        <dbReference type="EMBL" id="PHN05006.1"/>
    </source>
</evidence>
<proteinExistence type="inferred from homology"/>
<dbReference type="EC" id="7.1.1.9" evidence="11"/>
<keyword evidence="15" id="KW-0282">Flagellum</keyword>
<feature type="transmembrane region" description="Helical" evidence="12">
    <location>
        <begin position="45"/>
        <end position="66"/>
    </location>
</feature>
<protein>
    <recommendedName>
        <fullName evidence="11">Cytochrome c oxidase subunit 2</fullName>
        <ecNumber evidence="11">7.1.1.9</ecNumber>
    </recommendedName>
</protein>
<dbReference type="PRINTS" id="PR01166">
    <property type="entry name" value="CYCOXIDASEII"/>
</dbReference>
<evidence type="ECO:0000256" key="8">
    <source>
        <dbReference type="ARBA" id="ARBA00022989"/>
    </source>
</evidence>
<comment type="catalytic activity">
    <reaction evidence="11">
        <text>4 Fe(II)-[cytochrome c] + O2 + 8 H(+)(in) = 4 Fe(III)-[cytochrome c] + 2 H2O + 4 H(+)(out)</text>
        <dbReference type="Rhea" id="RHEA:11436"/>
        <dbReference type="Rhea" id="RHEA-COMP:10350"/>
        <dbReference type="Rhea" id="RHEA-COMP:14399"/>
        <dbReference type="ChEBI" id="CHEBI:15377"/>
        <dbReference type="ChEBI" id="CHEBI:15378"/>
        <dbReference type="ChEBI" id="CHEBI:15379"/>
        <dbReference type="ChEBI" id="CHEBI:29033"/>
        <dbReference type="ChEBI" id="CHEBI:29034"/>
        <dbReference type="EC" id="7.1.1.9"/>
    </reaction>
</comment>
<comment type="cofactor">
    <cofactor evidence="11">
        <name>Cu cation</name>
        <dbReference type="ChEBI" id="CHEBI:23378"/>
    </cofactor>
    <text evidence="11">Binds a copper A center.</text>
</comment>
<dbReference type="GO" id="GO:0005886">
    <property type="term" value="C:plasma membrane"/>
    <property type="evidence" value="ECO:0007669"/>
    <property type="project" value="UniProtKB-SubCell"/>
</dbReference>
<dbReference type="Proteomes" id="UP000223913">
    <property type="component" value="Unassembled WGS sequence"/>
</dbReference>
<dbReference type="InterPro" id="IPR036257">
    <property type="entry name" value="Cyt_c_oxidase_su2_TM_sf"/>
</dbReference>
<keyword evidence="5 10" id="KW-0812">Transmembrane</keyword>
<dbReference type="PROSITE" id="PS50857">
    <property type="entry name" value="COX2_CUA"/>
    <property type="match status" value="1"/>
</dbReference>
<dbReference type="RefSeq" id="WP_099151553.1">
    <property type="nucleotide sequence ID" value="NZ_PDUD01000023.1"/>
</dbReference>
<feature type="domain" description="Cytochrome oxidase subunit II transmembrane region profile" evidence="14">
    <location>
        <begin position="67"/>
        <end position="162"/>
    </location>
</feature>
<dbReference type="Pfam" id="PF00116">
    <property type="entry name" value="COX2"/>
    <property type="match status" value="1"/>
</dbReference>
<comment type="caution">
    <text evidence="15">The sequence shown here is derived from an EMBL/GenBank/DDBJ whole genome shotgun (WGS) entry which is preliminary data.</text>
</comment>
<keyword evidence="15" id="KW-0969">Cilium</keyword>
<feature type="transmembrane region" description="Helical" evidence="12">
    <location>
        <begin position="134"/>
        <end position="155"/>
    </location>
</feature>
<dbReference type="Gene3D" id="2.60.40.420">
    <property type="entry name" value="Cupredoxins - blue copper proteins"/>
    <property type="match status" value="1"/>
</dbReference>
<keyword evidence="15" id="KW-0966">Cell projection</keyword>
<evidence type="ECO:0000256" key="7">
    <source>
        <dbReference type="ARBA" id="ARBA00022982"/>
    </source>
</evidence>
<accession>A0A2D0N9F7</accession>
<keyword evidence="4 10" id="KW-0679">Respiratory chain</keyword>
<evidence type="ECO:0000256" key="6">
    <source>
        <dbReference type="ARBA" id="ARBA00022967"/>
    </source>
</evidence>
<evidence type="ECO:0000256" key="1">
    <source>
        <dbReference type="ARBA" id="ARBA00004141"/>
    </source>
</evidence>
<keyword evidence="7 10" id="KW-0249">Electron transport</keyword>
<name>A0A2D0N9F7_FLAN2</name>
<keyword evidence="9 12" id="KW-0472">Membrane</keyword>
<evidence type="ECO:0000256" key="4">
    <source>
        <dbReference type="ARBA" id="ARBA00022660"/>
    </source>
</evidence>
<dbReference type="SUPFAM" id="SSF81464">
    <property type="entry name" value="Cytochrome c oxidase subunit II-like, transmembrane region"/>
    <property type="match status" value="1"/>
</dbReference>
<feature type="transmembrane region" description="Helical" evidence="12">
    <location>
        <begin position="94"/>
        <end position="113"/>
    </location>
</feature>